<feature type="region of interest" description="Disordered" evidence="1">
    <location>
        <begin position="1"/>
        <end position="63"/>
    </location>
</feature>
<dbReference type="AlphaFoldDB" id="A0A1T3P317"/>
<feature type="compositionally biased region" description="Basic residues" evidence="1">
    <location>
        <begin position="50"/>
        <end position="63"/>
    </location>
</feature>
<protein>
    <submittedName>
        <fullName evidence="2">Uncharacterized protein</fullName>
    </submittedName>
</protein>
<evidence type="ECO:0000313" key="2">
    <source>
        <dbReference type="EMBL" id="OPC83499.1"/>
    </source>
</evidence>
<sequence length="63" mass="6540">MAGPGRVLSRRHGAGTAGPAGSPDAGRPGAVHRDRDTGVRPPEPSMRSPVARKRAHAVGRQPR</sequence>
<dbReference type="EMBL" id="MWQN01000001">
    <property type="protein sequence ID" value="OPC83499.1"/>
    <property type="molecule type" value="Genomic_DNA"/>
</dbReference>
<dbReference type="STRING" id="159449.B4N89_23470"/>
<dbReference type="Proteomes" id="UP000190037">
    <property type="component" value="Unassembled WGS sequence"/>
</dbReference>
<keyword evidence="3" id="KW-1185">Reference proteome</keyword>
<accession>A0A1T3P317</accession>
<proteinExistence type="predicted"/>
<gene>
    <name evidence="2" type="ORF">B4N89_23470</name>
</gene>
<organism evidence="2 3">
    <name type="scientific">Embleya scabrispora</name>
    <dbReference type="NCBI Taxonomy" id="159449"/>
    <lineage>
        <taxon>Bacteria</taxon>
        <taxon>Bacillati</taxon>
        <taxon>Actinomycetota</taxon>
        <taxon>Actinomycetes</taxon>
        <taxon>Kitasatosporales</taxon>
        <taxon>Streptomycetaceae</taxon>
        <taxon>Embleya</taxon>
    </lineage>
</organism>
<name>A0A1T3P317_9ACTN</name>
<comment type="caution">
    <text evidence="2">The sequence shown here is derived from an EMBL/GenBank/DDBJ whole genome shotgun (WGS) entry which is preliminary data.</text>
</comment>
<reference evidence="2 3" key="1">
    <citation type="submission" date="2017-03" db="EMBL/GenBank/DDBJ databases">
        <title>Draft genome sequence of Streptomyces scabrisporus NF3, endophyte isolated from Amphipterygium adstringens.</title>
        <authorList>
            <person name="Vazquez M."/>
            <person name="Ceapa C.D."/>
            <person name="Rodriguez Luna D."/>
            <person name="Sanchez Esquivel S."/>
        </authorList>
    </citation>
    <scope>NUCLEOTIDE SEQUENCE [LARGE SCALE GENOMIC DNA]</scope>
    <source>
        <strain evidence="2 3">NF3</strain>
    </source>
</reference>
<evidence type="ECO:0000313" key="3">
    <source>
        <dbReference type="Proteomes" id="UP000190037"/>
    </source>
</evidence>
<evidence type="ECO:0000256" key="1">
    <source>
        <dbReference type="SAM" id="MobiDB-lite"/>
    </source>
</evidence>